<dbReference type="PROSITE" id="PS50889">
    <property type="entry name" value="S4"/>
    <property type="match status" value="1"/>
</dbReference>
<dbReference type="InterPro" id="IPR025490">
    <property type="entry name" value="RqcP"/>
</dbReference>
<sequence>MRVDQFLRKTLLLKQRAVAKILCDKQYVKINGHYTKPSKHVGIGDIIEIETAKGIKQYKVLMIPSGNVRKGDHEFYYEEVV</sequence>
<keyword evidence="3 5" id="KW-0694">RNA-binding</keyword>
<proteinExistence type="predicted"/>
<organism evidence="7 8">
    <name type="scientific">candidate division WOR_3 bacterium SM1_77</name>
    <dbReference type="NCBI Taxonomy" id="1703778"/>
    <lineage>
        <taxon>Bacteria</taxon>
        <taxon>Bacteria division WOR-3</taxon>
    </lineage>
</organism>
<keyword evidence="1" id="KW-0820">tRNA-binding</keyword>
<comment type="caution">
    <text evidence="7">The sequence shown here is derived from an EMBL/GenBank/DDBJ whole genome shotgun (WGS) entry which is preliminary data.</text>
</comment>
<dbReference type="AlphaFoldDB" id="A0A0S8JXH2"/>
<evidence type="ECO:0000256" key="5">
    <source>
        <dbReference type="PROSITE-ProRule" id="PRU00182"/>
    </source>
</evidence>
<dbReference type="Proteomes" id="UP000050975">
    <property type="component" value="Unassembled WGS sequence"/>
</dbReference>
<reference evidence="7 8" key="1">
    <citation type="journal article" date="2015" name="Microbiome">
        <title>Genomic resolution of linkages in carbon, nitrogen, and sulfur cycling among widespread estuary sediment bacteria.</title>
        <authorList>
            <person name="Baker B.J."/>
            <person name="Lazar C.S."/>
            <person name="Teske A.P."/>
            <person name="Dick G.J."/>
        </authorList>
    </citation>
    <scope>NUCLEOTIDE SEQUENCE [LARGE SCALE GENOMIC DNA]</scope>
    <source>
        <strain evidence="7">SM1_77</strain>
    </source>
</reference>
<feature type="domain" description="RNA-binding S4" evidence="6">
    <location>
        <begin position="1"/>
        <end position="60"/>
    </location>
</feature>
<evidence type="ECO:0000256" key="4">
    <source>
        <dbReference type="ARBA" id="ARBA00022917"/>
    </source>
</evidence>
<dbReference type="InterPro" id="IPR002942">
    <property type="entry name" value="S4_RNA-bd"/>
</dbReference>
<protein>
    <recommendedName>
        <fullName evidence="6">RNA-binding S4 domain-containing protein</fullName>
    </recommendedName>
</protein>
<keyword evidence="2" id="KW-0699">rRNA-binding</keyword>
<evidence type="ECO:0000259" key="6">
    <source>
        <dbReference type="SMART" id="SM00363"/>
    </source>
</evidence>
<dbReference type="EMBL" id="LJVE01000112">
    <property type="protein sequence ID" value="KPL13293.1"/>
    <property type="molecule type" value="Genomic_DNA"/>
</dbReference>
<name>A0A0S8JXH2_UNCW3</name>
<dbReference type="PIRSF" id="PIRSF038881">
    <property type="entry name" value="RNAbp_HP1423"/>
    <property type="match status" value="1"/>
</dbReference>
<gene>
    <name evidence="7" type="ORF">AMJ74_05495</name>
</gene>
<evidence type="ECO:0000256" key="1">
    <source>
        <dbReference type="ARBA" id="ARBA00022555"/>
    </source>
</evidence>
<evidence type="ECO:0000256" key="3">
    <source>
        <dbReference type="ARBA" id="ARBA00022884"/>
    </source>
</evidence>
<dbReference type="GO" id="GO:0000049">
    <property type="term" value="F:tRNA binding"/>
    <property type="evidence" value="ECO:0007669"/>
    <property type="project" value="UniProtKB-KW"/>
</dbReference>
<keyword evidence="4" id="KW-0648">Protein biosynthesis</keyword>
<dbReference type="GO" id="GO:0006412">
    <property type="term" value="P:translation"/>
    <property type="evidence" value="ECO:0007669"/>
    <property type="project" value="UniProtKB-KW"/>
</dbReference>
<evidence type="ECO:0000256" key="2">
    <source>
        <dbReference type="ARBA" id="ARBA00022730"/>
    </source>
</evidence>
<dbReference type="SUPFAM" id="SSF55174">
    <property type="entry name" value="Alpha-L RNA-binding motif"/>
    <property type="match status" value="1"/>
</dbReference>
<evidence type="ECO:0000313" key="8">
    <source>
        <dbReference type="Proteomes" id="UP000050975"/>
    </source>
</evidence>
<dbReference type="Pfam" id="PF01479">
    <property type="entry name" value="S4"/>
    <property type="match status" value="1"/>
</dbReference>
<accession>A0A0S8JXH2</accession>
<dbReference type="GO" id="GO:0019843">
    <property type="term" value="F:rRNA binding"/>
    <property type="evidence" value="ECO:0007669"/>
    <property type="project" value="UniProtKB-KW"/>
</dbReference>
<dbReference type="SMART" id="SM00363">
    <property type="entry name" value="S4"/>
    <property type="match status" value="1"/>
</dbReference>
<evidence type="ECO:0000313" key="7">
    <source>
        <dbReference type="EMBL" id="KPL13293.1"/>
    </source>
</evidence>
<dbReference type="CDD" id="cd00165">
    <property type="entry name" value="S4"/>
    <property type="match status" value="1"/>
</dbReference>
<dbReference type="InterPro" id="IPR036986">
    <property type="entry name" value="S4_RNA-bd_sf"/>
</dbReference>
<dbReference type="Gene3D" id="3.10.290.10">
    <property type="entry name" value="RNA-binding S4 domain"/>
    <property type="match status" value="1"/>
</dbReference>